<accession>A0A8J3Q8F6</accession>
<name>A0A8J3Q8F6_9ACTN</name>
<keyword evidence="1" id="KW-0812">Transmembrane</keyword>
<dbReference type="AlphaFoldDB" id="A0A8J3Q8F6"/>
<keyword evidence="3" id="KW-1185">Reference proteome</keyword>
<sequence length="119" mass="13330">MDMRQQDDPDRWPTVNLQPDQLEQILATDVVETVRIDNAMRIVLDRLEGKTTPPPKPVRYGTPIAFFTMAIVSTGVALLLESGFWQVSWHAQGIAGFGVFAVFSAAVAVTVLIRRHRIR</sequence>
<gene>
    <name evidence="2" type="ORF">Rhe02_31730</name>
</gene>
<evidence type="ECO:0000313" key="2">
    <source>
        <dbReference type="EMBL" id="GIH05106.1"/>
    </source>
</evidence>
<comment type="caution">
    <text evidence="2">The sequence shown here is derived from an EMBL/GenBank/DDBJ whole genome shotgun (WGS) entry which is preliminary data.</text>
</comment>
<organism evidence="2 3">
    <name type="scientific">Rhizocola hellebori</name>
    <dbReference type="NCBI Taxonomy" id="1392758"/>
    <lineage>
        <taxon>Bacteria</taxon>
        <taxon>Bacillati</taxon>
        <taxon>Actinomycetota</taxon>
        <taxon>Actinomycetes</taxon>
        <taxon>Micromonosporales</taxon>
        <taxon>Micromonosporaceae</taxon>
        <taxon>Rhizocola</taxon>
    </lineage>
</organism>
<dbReference type="EMBL" id="BONY01000016">
    <property type="protein sequence ID" value="GIH05106.1"/>
    <property type="molecule type" value="Genomic_DNA"/>
</dbReference>
<dbReference type="Proteomes" id="UP000612899">
    <property type="component" value="Unassembled WGS sequence"/>
</dbReference>
<feature type="transmembrane region" description="Helical" evidence="1">
    <location>
        <begin position="60"/>
        <end position="80"/>
    </location>
</feature>
<proteinExistence type="predicted"/>
<keyword evidence="1" id="KW-1133">Transmembrane helix</keyword>
<reference evidence="2" key="1">
    <citation type="submission" date="2021-01" db="EMBL/GenBank/DDBJ databases">
        <title>Whole genome shotgun sequence of Rhizocola hellebori NBRC 109834.</title>
        <authorList>
            <person name="Komaki H."/>
            <person name="Tamura T."/>
        </authorList>
    </citation>
    <scope>NUCLEOTIDE SEQUENCE</scope>
    <source>
        <strain evidence="2">NBRC 109834</strain>
    </source>
</reference>
<evidence type="ECO:0000256" key="1">
    <source>
        <dbReference type="SAM" id="Phobius"/>
    </source>
</evidence>
<feature type="transmembrane region" description="Helical" evidence="1">
    <location>
        <begin position="92"/>
        <end position="113"/>
    </location>
</feature>
<keyword evidence="1" id="KW-0472">Membrane</keyword>
<evidence type="ECO:0000313" key="3">
    <source>
        <dbReference type="Proteomes" id="UP000612899"/>
    </source>
</evidence>
<protein>
    <submittedName>
        <fullName evidence="2">Uncharacterized protein</fullName>
    </submittedName>
</protein>